<proteinExistence type="predicted"/>
<name>A0A347UHR5_9RHOB</name>
<keyword evidence="3" id="KW-1185">Reference proteome</keyword>
<sequence length="158" mass="17589">MHRLIFTLLFAITACAPVAGYRDLSARITSVALFDPSLFKGDWVVVASYDPALCGVRAGITPQGFYWVERNCNGEENHSIAPVTGPGRFTPKGGAHKGREHWVMWVDQTYRTAVIGSVDGSFAMVLNRDQHIPPDRMQAAREILDWNGYDLGRLIIKQ</sequence>
<evidence type="ECO:0000259" key="1">
    <source>
        <dbReference type="Pfam" id="PF08212"/>
    </source>
</evidence>
<dbReference type="PROSITE" id="PS51257">
    <property type="entry name" value="PROKAR_LIPOPROTEIN"/>
    <property type="match status" value="1"/>
</dbReference>
<evidence type="ECO:0000313" key="3">
    <source>
        <dbReference type="Proteomes" id="UP000261704"/>
    </source>
</evidence>
<feature type="domain" description="Lipocalin/cytosolic fatty-acid binding" evidence="1">
    <location>
        <begin position="100"/>
        <end position="156"/>
    </location>
</feature>
<protein>
    <submittedName>
        <fullName evidence="2">Lipocalin</fullName>
    </submittedName>
</protein>
<dbReference type="Gene3D" id="2.40.128.20">
    <property type="match status" value="1"/>
</dbReference>
<dbReference type="Pfam" id="PF08212">
    <property type="entry name" value="Lipocalin_2"/>
    <property type="match status" value="1"/>
</dbReference>
<dbReference type="InterPro" id="IPR012674">
    <property type="entry name" value="Calycin"/>
</dbReference>
<accession>A0A347UHR5</accession>
<dbReference type="OrthoDB" id="594739at2"/>
<dbReference type="RefSeq" id="WP_118943049.1">
    <property type="nucleotide sequence ID" value="NZ_CP032125.1"/>
</dbReference>
<dbReference type="EMBL" id="CP032125">
    <property type="protein sequence ID" value="AXX98393.1"/>
    <property type="molecule type" value="Genomic_DNA"/>
</dbReference>
<gene>
    <name evidence="2" type="ORF">BAR1_10925</name>
</gene>
<dbReference type="KEGG" id="pamo:BAR1_10925"/>
<evidence type="ECO:0000313" key="2">
    <source>
        <dbReference type="EMBL" id="AXX98393.1"/>
    </source>
</evidence>
<dbReference type="SUPFAM" id="SSF50814">
    <property type="entry name" value="Lipocalins"/>
    <property type="match status" value="1"/>
</dbReference>
<reference evidence="2 3" key="1">
    <citation type="submission" date="2018-09" db="EMBL/GenBank/DDBJ databases">
        <title>Profundibacter amoris BAR1 gen. nov., sp. nov., a new member of the Roseobacter clade isolated at Lokis Castle Vent Field on the Arctic Mid-Oceanic Ridge.</title>
        <authorList>
            <person name="Le Moine Bauer S."/>
            <person name="Sjoeberg A.G."/>
            <person name="L'Haridon S."/>
            <person name="Stokke R."/>
            <person name="Roalkvam I."/>
            <person name="Steen I.H."/>
            <person name="Dahle H."/>
        </authorList>
    </citation>
    <scope>NUCLEOTIDE SEQUENCE [LARGE SCALE GENOMIC DNA]</scope>
    <source>
        <strain evidence="2 3">BAR1</strain>
    </source>
</reference>
<organism evidence="2 3">
    <name type="scientific">Profundibacter amoris</name>
    <dbReference type="NCBI Taxonomy" id="2171755"/>
    <lineage>
        <taxon>Bacteria</taxon>
        <taxon>Pseudomonadati</taxon>
        <taxon>Pseudomonadota</taxon>
        <taxon>Alphaproteobacteria</taxon>
        <taxon>Rhodobacterales</taxon>
        <taxon>Paracoccaceae</taxon>
        <taxon>Profundibacter</taxon>
    </lineage>
</organism>
<dbReference type="Proteomes" id="UP000261704">
    <property type="component" value="Chromosome"/>
</dbReference>
<dbReference type="AlphaFoldDB" id="A0A347UHR5"/>
<dbReference type="InterPro" id="IPR000566">
    <property type="entry name" value="Lipocln_cytosolic_FA-bd_dom"/>
</dbReference>